<evidence type="ECO:0000313" key="4">
    <source>
        <dbReference type="Proteomes" id="UP000516052"/>
    </source>
</evidence>
<dbReference type="EMBL" id="CP060828">
    <property type="protein sequence ID" value="QNP71862.1"/>
    <property type="molecule type" value="Genomic_DNA"/>
</dbReference>
<reference evidence="3 4" key="1">
    <citation type="submission" date="2020-08" db="EMBL/GenBank/DDBJ databases">
        <title>A novel species.</title>
        <authorList>
            <person name="Gao J."/>
        </authorList>
    </citation>
    <scope>NUCLEOTIDE SEQUENCE [LARGE SCALE GENOMIC DNA]</scope>
    <source>
        <strain evidence="3 4">CRXT-G-22</strain>
    </source>
</reference>
<keyword evidence="2" id="KW-1133">Transmembrane helix</keyword>
<feature type="compositionally biased region" description="Low complexity" evidence="1">
    <location>
        <begin position="303"/>
        <end position="318"/>
    </location>
</feature>
<feature type="transmembrane region" description="Helical" evidence="2">
    <location>
        <begin position="83"/>
        <end position="105"/>
    </location>
</feature>
<dbReference type="RefSeq" id="WP_187748822.1">
    <property type="nucleotide sequence ID" value="NZ_CP060828.1"/>
</dbReference>
<dbReference type="Proteomes" id="UP000516052">
    <property type="component" value="Chromosome"/>
</dbReference>
<feature type="transmembrane region" description="Helical" evidence="2">
    <location>
        <begin position="111"/>
        <end position="131"/>
    </location>
</feature>
<feature type="transmembrane region" description="Helical" evidence="2">
    <location>
        <begin position="40"/>
        <end position="62"/>
    </location>
</feature>
<evidence type="ECO:0000313" key="3">
    <source>
        <dbReference type="EMBL" id="QNP71862.1"/>
    </source>
</evidence>
<accession>A0A7H0IGE6</accession>
<feature type="transmembrane region" description="Helical" evidence="2">
    <location>
        <begin position="143"/>
        <end position="165"/>
    </location>
</feature>
<keyword evidence="2" id="KW-0472">Membrane</keyword>
<dbReference type="AlphaFoldDB" id="A0A7H0IGE6"/>
<dbReference type="KEGG" id="sroi:IAG44_22230"/>
<organism evidence="3 4">
    <name type="scientific">Streptomyces roseirectus</name>
    <dbReference type="NCBI Taxonomy" id="2768066"/>
    <lineage>
        <taxon>Bacteria</taxon>
        <taxon>Bacillati</taxon>
        <taxon>Actinomycetota</taxon>
        <taxon>Actinomycetes</taxon>
        <taxon>Kitasatosporales</taxon>
        <taxon>Streptomycetaceae</taxon>
        <taxon>Streptomyces</taxon>
    </lineage>
</organism>
<proteinExistence type="predicted"/>
<keyword evidence="2" id="KW-0812">Transmembrane</keyword>
<evidence type="ECO:0008006" key="5">
    <source>
        <dbReference type="Google" id="ProtNLM"/>
    </source>
</evidence>
<gene>
    <name evidence="3" type="ORF">IAG44_22230</name>
</gene>
<feature type="region of interest" description="Disordered" evidence="1">
    <location>
        <begin position="200"/>
        <end position="323"/>
    </location>
</feature>
<name>A0A7H0IGE6_9ACTN</name>
<evidence type="ECO:0000256" key="1">
    <source>
        <dbReference type="SAM" id="MobiDB-lite"/>
    </source>
</evidence>
<keyword evidence="4" id="KW-1185">Reference proteome</keyword>
<feature type="transmembrane region" description="Helical" evidence="2">
    <location>
        <begin position="177"/>
        <end position="196"/>
    </location>
</feature>
<protein>
    <recommendedName>
        <fullName evidence="5">ABC transporter</fullName>
    </recommendedName>
</protein>
<evidence type="ECO:0000256" key="2">
    <source>
        <dbReference type="SAM" id="Phobius"/>
    </source>
</evidence>
<sequence>MPALARPTWRSTPRLAPALAAGAGLLLAASARVAEAPPDALSGLMLMRVTALLGALGLAFLLDDRARGMTETAPVPRPVRVGLRLVAAVPLAALWWTVTVLLVPAGSRPPLLPLTLEAGAMATTALAVATARVRFTDAATPGGGAAIGTLTAVAVAVMIPARWGLFALPDEPHWAGAHWRWALVLAVTVLACGVWTPQPLGRRARQPFGQRPSRPSGSSGLPSSSRLSGSSGASHPSGPSGSSGASGSSGLPSSSRPSGAPRSSRLSRLPRSSRLSRLSRLAKLPRPSRTARPFPPARPLNPSWSSRLSGLARASRPSQLPRPFPFARLTRTAQPARPLQSAWASWIPQFAQPFGVLSFRRGTSGPSHA</sequence>
<feature type="compositionally biased region" description="Low complexity" evidence="1">
    <location>
        <begin position="211"/>
        <end position="288"/>
    </location>
</feature>